<dbReference type="AlphaFoldDB" id="A0A1W0WRZ7"/>
<keyword evidence="2" id="KW-1185">Reference proteome</keyword>
<gene>
    <name evidence="1" type="ORF">BV898_07914</name>
</gene>
<protein>
    <submittedName>
        <fullName evidence="1">Uncharacterized protein</fullName>
    </submittedName>
</protein>
<evidence type="ECO:0000313" key="2">
    <source>
        <dbReference type="Proteomes" id="UP000192578"/>
    </source>
</evidence>
<accession>A0A1W0WRZ7</accession>
<comment type="caution">
    <text evidence="1">The sequence shown here is derived from an EMBL/GenBank/DDBJ whole genome shotgun (WGS) entry which is preliminary data.</text>
</comment>
<reference evidence="2" key="1">
    <citation type="submission" date="2017-01" db="EMBL/GenBank/DDBJ databases">
        <title>Comparative genomics of anhydrobiosis in the tardigrade Hypsibius dujardini.</title>
        <authorList>
            <person name="Yoshida Y."/>
            <person name="Koutsovoulos G."/>
            <person name="Laetsch D."/>
            <person name="Stevens L."/>
            <person name="Kumar S."/>
            <person name="Horikawa D."/>
            <person name="Ishino K."/>
            <person name="Komine S."/>
            <person name="Tomita M."/>
            <person name="Blaxter M."/>
            <person name="Arakawa K."/>
        </authorList>
    </citation>
    <scope>NUCLEOTIDE SEQUENCE [LARGE SCALE GENOMIC DNA]</scope>
    <source>
        <strain evidence="2">Z151</strain>
    </source>
</reference>
<dbReference type="EMBL" id="MTYJ01000054">
    <property type="protein sequence ID" value="OQV17971.1"/>
    <property type="molecule type" value="Genomic_DNA"/>
</dbReference>
<proteinExistence type="predicted"/>
<sequence>MPQRRGGAPVYSHAEGPSYSVKCHAIWSPERNEILQFGADGPLNYNITVTVDSGNPTLDPVKFPVFGSFVERGESTFFIKDKAVYLADGGCYTFPKKVKKARKERLSSAT</sequence>
<name>A0A1W0WRZ7_HYPEX</name>
<organism evidence="1 2">
    <name type="scientific">Hypsibius exemplaris</name>
    <name type="common">Freshwater tardigrade</name>
    <dbReference type="NCBI Taxonomy" id="2072580"/>
    <lineage>
        <taxon>Eukaryota</taxon>
        <taxon>Metazoa</taxon>
        <taxon>Ecdysozoa</taxon>
        <taxon>Tardigrada</taxon>
        <taxon>Eutardigrada</taxon>
        <taxon>Parachela</taxon>
        <taxon>Hypsibioidea</taxon>
        <taxon>Hypsibiidae</taxon>
        <taxon>Hypsibius</taxon>
    </lineage>
</organism>
<dbReference type="Proteomes" id="UP000192578">
    <property type="component" value="Unassembled WGS sequence"/>
</dbReference>
<evidence type="ECO:0000313" key="1">
    <source>
        <dbReference type="EMBL" id="OQV17971.1"/>
    </source>
</evidence>